<comment type="caution">
    <text evidence="2">The sequence shown here is derived from an EMBL/GenBank/DDBJ whole genome shotgun (WGS) entry which is preliminary data.</text>
</comment>
<feature type="compositionally biased region" description="Polar residues" evidence="1">
    <location>
        <begin position="145"/>
        <end position="163"/>
    </location>
</feature>
<proteinExistence type="predicted"/>
<feature type="compositionally biased region" description="Basic and acidic residues" evidence="1">
    <location>
        <begin position="126"/>
        <end position="136"/>
    </location>
</feature>
<feature type="region of interest" description="Disordered" evidence="1">
    <location>
        <begin position="107"/>
        <end position="169"/>
    </location>
</feature>
<evidence type="ECO:0000313" key="2">
    <source>
        <dbReference type="EMBL" id="KAK9676338.1"/>
    </source>
</evidence>
<sequence>MYLVIFTCVSSDILHVSTPNFEQPPLPSTTNHPTTAHHCCPPLYHRTSPPQPSRARRYHHPCLLRPPEVHLPSTLPPSLTYTGITNQSPNSHHLTLPSAYTHFNATVKSDPNSDAPLPWPPDNADDIPKQPKDAGKELATVVAPRSSSPRLFSHLPSLNSRTPNNHHYH</sequence>
<protein>
    <submittedName>
        <fullName evidence="2">Uncharacterized protein</fullName>
    </submittedName>
</protein>
<name>A0AAW1HJA9_SAPOF</name>
<dbReference type="EMBL" id="JBDFQZ010000011">
    <property type="protein sequence ID" value="KAK9676338.1"/>
    <property type="molecule type" value="Genomic_DNA"/>
</dbReference>
<organism evidence="2 3">
    <name type="scientific">Saponaria officinalis</name>
    <name type="common">Common soapwort</name>
    <name type="synonym">Lychnis saponaria</name>
    <dbReference type="NCBI Taxonomy" id="3572"/>
    <lineage>
        <taxon>Eukaryota</taxon>
        <taxon>Viridiplantae</taxon>
        <taxon>Streptophyta</taxon>
        <taxon>Embryophyta</taxon>
        <taxon>Tracheophyta</taxon>
        <taxon>Spermatophyta</taxon>
        <taxon>Magnoliopsida</taxon>
        <taxon>eudicotyledons</taxon>
        <taxon>Gunneridae</taxon>
        <taxon>Pentapetalae</taxon>
        <taxon>Caryophyllales</taxon>
        <taxon>Caryophyllaceae</taxon>
        <taxon>Caryophylleae</taxon>
        <taxon>Saponaria</taxon>
    </lineage>
</organism>
<gene>
    <name evidence="2" type="ORF">RND81_11G070300</name>
</gene>
<evidence type="ECO:0000256" key="1">
    <source>
        <dbReference type="SAM" id="MobiDB-lite"/>
    </source>
</evidence>
<dbReference type="Proteomes" id="UP001443914">
    <property type="component" value="Unassembled WGS sequence"/>
</dbReference>
<accession>A0AAW1HJA9</accession>
<reference evidence="2" key="1">
    <citation type="submission" date="2024-03" db="EMBL/GenBank/DDBJ databases">
        <title>WGS assembly of Saponaria officinalis var. Norfolk2.</title>
        <authorList>
            <person name="Jenkins J."/>
            <person name="Shu S."/>
            <person name="Grimwood J."/>
            <person name="Barry K."/>
            <person name="Goodstein D."/>
            <person name="Schmutz J."/>
            <person name="Leebens-Mack J."/>
            <person name="Osbourn A."/>
        </authorList>
    </citation>
    <scope>NUCLEOTIDE SEQUENCE [LARGE SCALE GENOMIC DNA]</scope>
    <source>
        <strain evidence="2">JIC</strain>
    </source>
</reference>
<dbReference type="AlphaFoldDB" id="A0AAW1HJA9"/>
<keyword evidence="3" id="KW-1185">Reference proteome</keyword>
<evidence type="ECO:0000313" key="3">
    <source>
        <dbReference type="Proteomes" id="UP001443914"/>
    </source>
</evidence>